<gene>
    <name evidence="3" type="ORF">H109_01400</name>
</gene>
<dbReference type="STRING" id="1215338.A0A059JG91"/>
<feature type="region of interest" description="Disordered" evidence="2">
    <location>
        <begin position="275"/>
        <end position="294"/>
    </location>
</feature>
<feature type="region of interest" description="Disordered" evidence="2">
    <location>
        <begin position="192"/>
        <end position="244"/>
    </location>
</feature>
<keyword evidence="1" id="KW-0175">Coiled coil</keyword>
<comment type="caution">
    <text evidence="3">The sequence shown here is derived from an EMBL/GenBank/DDBJ whole genome shotgun (WGS) entry which is preliminary data.</text>
</comment>
<dbReference type="Proteomes" id="UP000024533">
    <property type="component" value="Unassembled WGS sequence"/>
</dbReference>
<organism evidence="3 4">
    <name type="scientific">Trichophyton interdigitale (strain MR816)</name>
    <dbReference type="NCBI Taxonomy" id="1215338"/>
    <lineage>
        <taxon>Eukaryota</taxon>
        <taxon>Fungi</taxon>
        <taxon>Dikarya</taxon>
        <taxon>Ascomycota</taxon>
        <taxon>Pezizomycotina</taxon>
        <taxon>Eurotiomycetes</taxon>
        <taxon>Eurotiomycetidae</taxon>
        <taxon>Onygenales</taxon>
        <taxon>Arthrodermataceae</taxon>
        <taxon>Trichophyton</taxon>
    </lineage>
</organism>
<dbReference type="HOGENOM" id="CLU_054813_0_0_1"/>
<dbReference type="PANTHER" id="PTHR15885:SF1">
    <property type="entry name" value="COILED-COIL DOMAIN-CONTAINING PROTEIN 174"/>
    <property type="match status" value="1"/>
</dbReference>
<feature type="compositionally biased region" description="Basic and acidic residues" evidence="2">
    <location>
        <begin position="146"/>
        <end position="156"/>
    </location>
</feature>
<keyword evidence="4" id="KW-1185">Reference proteome</keyword>
<proteinExistence type="predicted"/>
<feature type="region of interest" description="Disordered" evidence="2">
    <location>
        <begin position="319"/>
        <end position="385"/>
    </location>
</feature>
<feature type="region of interest" description="Disordered" evidence="2">
    <location>
        <begin position="129"/>
        <end position="156"/>
    </location>
</feature>
<reference evidence="3 4" key="1">
    <citation type="submission" date="2014-02" db="EMBL/GenBank/DDBJ databases">
        <title>The Genome Sequence of Trichophyton interdigitale MR816.</title>
        <authorList>
            <consortium name="The Broad Institute Genomics Platform"/>
            <person name="Cuomo C.A."/>
            <person name="White T.C."/>
            <person name="Graser Y."/>
            <person name="Martinez-Rossi N."/>
            <person name="Heitman J."/>
            <person name="Young S.K."/>
            <person name="Zeng Q."/>
            <person name="Gargeya S."/>
            <person name="Abouelleil A."/>
            <person name="Alvarado L."/>
            <person name="Chapman S.B."/>
            <person name="Gainer-Dewar J."/>
            <person name="Goldberg J."/>
            <person name="Griggs A."/>
            <person name="Gujja S."/>
            <person name="Hansen M."/>
            <person name="Howarth C."/>
            <person name="Imamovic A."/>
            <person name="Larimer J."/>
            <person name="Martinez D."/>
            <person name="Murphy C."/>
            <person name="Pearson M.D."/>
            <person name="Persinoti G."/>
            <person name="Poon T."/>
            <person name="Priest M."/>
            <person name="Roberts A.D."/>
            <person name="Saif S."/>
            <person name="Shea T.D."/>
            <person name="Sykes S.N."/>
            <person name="Wortman J."/>
            <person name="Nusbaum C."/>
            <person name="Birren B."/>
        </authorList>
    </citation>
    <scope>NUCLEOTIDE SEQUENCE [LARGE SCALE GENOMIC DNA]</scope>
    <source>
        <strain evidence="3 4">MR816</strain>
    </source>
</reference>
<dbReference type="InterPro" id="IPR025066">
    <property type="entry name" value="CCDC174-like"/>
</dbReference>
<dbReference type="Pfam" id="PF13300">
    <property type="entry name" value="DUF4078"/>
    <property type="match status" value="1"/>
</dbReference>
<feature type="compositionally biased region" description="Polar residues" evidence="2">
    <location>
        <begin position="209"/>
        <end position="219"/>
    </location>
</feature>
<protein>
    <submittedName>
        <fullName evidence="3">Uncharacterized protein</fullName>
    </submittedName>
</protein>
<dbReference type="AlphaFoldDB" id="A0A059JG91"/>
<dbReference type="EMBL" id="AOKY01000101">
    <property type="protein sequence ID" value="KDB26794.1"/>
    <property type="molecule type" value="Genomic_DNA"/>
</dbReference>
<evidence type="ECO:0000313" key="4">
    <source>
        <dbReference type="Proteomes" id="UP000024533"/>
    </source>
</evidence>
<sequence>MSSSQSLYGIRRQKSEASKKDLASSSTLAFTTHLSSLIAKESKASSPGAESASGSTVSRGRVRKSQKPDIFSVHNKGAQKRAAADLSSDNAALQIHKRGADIGEVDDAVLNRSKRKMLEKTKLYEELQKGEYLAEGDSDSDEAGQPDDRFSSIRRADKNSLVNFDRKWAENRESRIDTKDMSDDEITFVEYEDEFGRTRTGTKAEAAEAQQNRQLQQERSNMDDEEVERSMKPSRVPVAARPSRPSNVIYGSAIQAAAFNPDENITAQMSNLAKRRDKSLTPPPETHYNAEGEVRTRGTGFYAFSNDEEIRKKEMEELMASRSETTIERDQAAMKREAREKAKQERRKKIEELRGKKRADKFLGSLDTLLPSGTSSEEAGGKAAD</sequence>
<feature type="compositionally biased region" description="Basic and acidic residues" evidence="2">
    <location>
        <begin position="13"/>
        <end position="22"/>
    </location>
</feature>
<dbReference type="PANTHER" id="PTHR15885">
    <property type="entry name" value="COILED-COIL DOMAIN-CONTAINING PROTEIN 174"/>
    <property type="match status" value="1"/>
</dbReference>
<feature type="compositionally biased region" description="Low complexity" evidence="2">
    <location>
        <begin position="44"/>
        <end position="55"/>
    </location>
</feature>
<dbReference type="OMA" id="HNKGAQK"/>
<evidence type="ECO:0000256" key="2">
    <source>
        <dbReference type="SAM" id="MobiDB-lite"/>
    </source>
</evidence>
<feature type="compositionally biased region" description="Basic and acidic residues" evidence="2">
    <location>
        <begin position="325"/>
        <end position="354"/>
    </location>
</feature>
<dbReference type="GO" id="GO:0005634">
    <property type="term" value="C:nucleus"/>
    <property type="evidence" value="ECO:0007669"/>
    <property type="project" value="TreeGrafter"/>
</dbReference>
<feature type="compositionally biased region" description="Acidic residues" evidence="2">
    <location>
        <begin position="134"/>
        <end position="145"/>
    </location>
</feature>
<feature type="region of interest" description="Disordered" evidence="2">
    <location>
        <begin position="1"/>
        <end position="25"/>
    </location>
</feature>
<accession>A0A059JG91</accession>
<name>A0A059JG91_TRIIM</name>
<dbReference type="OrthoDB" id="333551at2759"/>
<feature type="region of interest" description="Disordered" evidence="2">
    <location>
        <begin position="39"/>
        <end position="89"/>
    </location>
</feature>
<evidence type="ECO:0000313" key="3">
    <source>
        <dbReference type="EMBL" id="KDB26794.1"/>
    </source>
</evidence>
<evidence type="ECO:0000256" key="1">
    <source>
        <dbReference type="ARBA" id="ARBA00023054"/>
    </source>
</evidence>